<dbReference type="OrthoDB" id="8402460at2"/>
<proteinExistence type="predicted"/>
<evidence type="ECO:0008006" key="3">
    <source>
        <dbReference type="Google" id="ProtNLM"/>
    </source>
</evidence>
<evidence type="ECO:0000313" key="2">
    <source>
        <dbReference type="Proteomes" id="UP000002033"/>
    </source>
</evidence>
<accession>D8JVB6</accession>
<keyword evidence="2" id="KW-1185">Reference proteome</keyword>
<dbReference type="HOGENOM" id="CLU_1873773_0_0_5"/>
<evidence type="ECO:0000313" key="1">
    <source>
        <dbReference type="EMBL" id="ADJ24770.1"/>
    </source>
</evidence>
<dbReference type="RefSeq" id="WP_013216929.1">
    <property type="nucleotide sequence ID" value="NC_014313.1"/>
</dbReference>
<organism evidence="1 2">
    <name type="scientific">Hyphomicrobium denitrificans (strain ATCC 51888 / DSM 1869 / NCIMB 11706 / TK 0415)</name>
    <dbReference type="NCBI Taxonomy" id="582899"/>
    <lineage>
        <taxon>Bacteria</taxon>
        <taxon>Pseudomonadati</taxon>
        <taxon>Pseudomonadota</taxon>
        <taxon>Alphaproteobacteria</taxon>
        <taxon>Hyphomicrobiales</taxon>
        <taxon>Hyphomicrobiaceae</taxon>
        <taxon>Hyphomicrobium</taxon>
    </lineage>
</organism>
<gene>
    <name evidence="1" type="ordered locus">Hden_2975</name>
</gene>
<sequence>MADLTITATSVVPDPGAKISQNIAAVNITAGQSVALSSTDSKKVGLYDADGSGEALILNGVALNSANAGQAINVMWDGVLTIGATVAVGTLYFGSDTPGGIRPAADLNSGDSVGLLGIAISTTKIALNIWNTGVVKA</sequence>
<dbReference type="Proteomes" id="UP000002033">
    <property type="component" value="Chromosome"/>
</dbReference>
<dbReference type="eggNOG" id="ENOG50337ER">
    <property type="taxonomic scope" value="Bacteria"/>
</dbReference>
<protein>
    <recommendedName>
        <fullName evidence="3">DUF2190 family protein</fullName>
    </recommendedName>
</protein>
<reference evidence="2" key="1">
    <citation type="journal article" date="2011" name="J. Bacteriol.">
        <title>Genome sequences of eight morphologically diverse alphaproteobacteria.</title>
        <authorList>
            <consortium name="US DOE Joint Genome Institute"/>
            <person name="Brown P.J."/>
            <person name="Kysela D.T."/>
            <person name="Buechlein A."/>
            <person name="Hemmerich C."/>
            <person name="Brun Y.V."/>
        </authorList>
    </citation>
    <scope>NUCLEOTIDE SEQUENCE [LARGE SCALE GENOMIC DNA]</scope>
    <source>
        <strain evidence="2">ATCC 51888 / DSM 1869 / NCIB 11706 / TK 0415</strain>
    </source>
</reference>
<dbReference type="EMBL" id="CP002083">
    <property type="protein sequence ID" value="ADJ24770.1"/>
    <property type="molecule type" value="Genomic_DNA"/>
</dbReference>
<dbReference type="STRING" id="582899.Hden_2975"/>
<dbReference type="AlphaFoldDB" id="D8JVB6"/>
<name>D8JVB6_HYPDA</name>
<dbReference type="KEGG" id="hdn:Hden_2975"/>